<keyword evidence="4" id="KW-1185">Reference proteome</keyword>
<evidence type="ECO:0000313" key="3">
    <source>
        <dbReference type="EMBL" id="GBP14879.1"/>
    </source>
</evidence>
<accession>A0A4C1TJZ1</accession>
<evidence type="ECO:0000313" key="4">
    <source>
        <dbReference type="Proteomes" id="UP000299102"/>
    </source>
</evidence>
<sequence>MRDRIPNNTCICTGPLGSTLIIVWTTNVVALIGNAPRPPRRALRRRRPAIRWTARGAEPYELIEYTGRRAPHRISERLLLGPTHNSPRLRESTLARSSGTGTGLTTA</sequence>
<gene>
    <name evidence="3" type="ORF">EVAR_75460_1</name>
</gene>
<comment type="caution">
    <text evidence="3">The sequence shown here is derived from an EMBL/GenBank/DDBJ whole genome shotgun (WGS) entry which is preliminary data.</text>
</comment>
<feature type="compositionally biased region" description="Polar residues" evidence="1">
    <location>
        <begin position="94"/>
        <end position="107"/>
    </location>
</feature>
<evidence type="ECO:0000256" key="2">
    <source>
        <dbReference type="SAM" id="Phobius"/>
    </source>
</evidence>
<feature type="transmembrane region" description="Helical" evidence="2">
    <location>
        <begin position="16"/>
        <end position="36"/>
    </location>
</feature>
<dbReference type="AlphaFoldDB" id="A0A4C1TJZ1"/>
<dbReference type="Proteomes" id="UP000299102">
    <property type="component" value="Unassembled WGS sequence"/>
</dbReference>
<dbReference type="EMBL" id="BGZK01000067">
    <property type="protein sequence ID" value="GBP14879.1"/>
    <property type="molecule type" value="Genomic_DNA"/>
</dbReference>
<proteinExistence type="predicted"/>
<keyword evidence="2" id="KW-0812">Transmembrane</keyword>
<feature type="region of interest" description="Disordered" evidence="1">
    <location>
        <begin position="80"/>
        <end position="107"/>
    </location>
</feature>
<keyword evidence="2" id="KW-1133">Transmembrane helix</keyword>
<evidence type="ECO:0000256" key="1">
    <source>
        <dbReference type="SAM" id="MobiDB-lite"/>
    </source>
</evidence>
<name>A0A4C1TJZ1_EUMVA</name>
<keyword evidence="2" id="KW-0472">Membrane</keyword>
<organism evidence="3 4">
    <name type="scientific">Eumeta variegata</name>
    <name type="common">Bagworm moth</name>
    <name type="synonym">Eumeta japonica</name>
    <dbReference type="NCBI Taxonomy" id="151549"/>
    <lineage>
        <taxon>Eukaryota</taxon>
        <taxon>Metazoa</taxon>
        <taxon>Ecdysozoa</taxon>
        <taxon>Arthropoda</taxon>
        <taxon>Hexapoda</taxon>
        <taxon>Insecta</taxon>
        <taxon>Pterygota</taxon>
        <taxon>Neoptera</taxon>
        <taxon>Endopterygota</taxon>
        <taxon>Lepidoptera</taxon>
        <taxon>Glossata</taxon>
        <taxon>Ditrysia</taxon>
        <taxon>Tineoidea</taxon>
        <taxon>Psychidae</taxon>
        <taxon>Oiketicinae</taxon>
        <taxon>Eumeta</taxon>
    </lineage>
</organism>
<reference evidence="3 4" key="1">
    <citation type="journal article" date="2019" name="Commun. Biol.">
        <title>The bagworm genome reveals a unique fibroin gene that provides high tensile strength.</title>
        <authorList>
            <person name="Kono N."/>
            <person name="Nakamura H."/>
            <person name="Ohtoshi R."/>
            <person name="Tomita M."/>
            <person name="Numata K."/>
            <person name="Arakawa K."/>
        </authorList>
    </citation>
    <scope>NUCLEOTIDE SEQUENCE [LARGE SCALE GENOMIC DNA]</scope>
</reference>
<protein>
    <submittedName>
        <fullName evidence="3">Uncharacterized protein</fullName>
    </submittedName>
</protein>